<evidence type="ECO:0000256" key="2">
    <source>
        <dbReference type="ARBA" id="ARBA00023604"/>
    </source>
</evidence>
<feature type="compositionally biased region" description="Basic and acidic residues" evidence="3">
    <location>
        <begin position="412"/>
        <end position="437"/>
    </location>
</feature>
<dbReference type="PANTHER" id="PTHR34598:SF3">
    <property type="entry name" value="OXIDOREDUCTASE AN1597"/>
    <property type="match status" value="1"/>
</dbReference>
<keyword evidence="1" id="KW-0560">Oxidoreductase</keyword>
<evidence type="ECO:0000313" key="4">
    <source>
        <dbReference type="EMBL" id="KAF2093667.1"/>
    </source>
</evidence>
<dbReference type="PANTHER" id="PTHR34598">
    <property type="entry name" value="BLL6449 PROTEIN"/>
    <property type="match status" value="1"/>
</dbReference>
<reference evidence="4" key="1">
    <citation type="journal article" date="2020" name="Stud. Mycol.">
        <title>101 Dothideomycetes genomes: a test case for predicting lifestyles and emergence of pathogens.</title>
        <authorList>
            <person name="Haridas S."/>
            <person name="Albert R."/>
            <person name="Binder M."/>
            <person name="Bloem J."/>
            <person name="Labutti K."/>
            <person name="Salamov A."/>
            <person name="Andreopoulos B."/>
            <person name="Baker S."/>
            <person name="Barry K."/>
            <person name="Bills G."/>
            <person name="Bluhm B."/>
            <person name="Cannon C."/>
            <person name="Castanera R."/>
            <person name="Culley D."/>
            <person name="Daum C."/>
            <person name="Ezra D."/>
            <person name="Gonzalez J."/>
            <person name="Henrissat B."/>
            <person name="Kuo A."/>
            <person name="Liang C."/>
            <person name="Lipzen A."/>
            <person name="Lutzoni F."/>
            <person name="Magnuson J."/>
            <person name="Mondo S."/>
            <person name="Nolan M."/>
            <person name="Ohm R."/>
            <person name="Pangilinan J."/>
            <person name="Park H.-J."/>
            <person name="Ramirez L."/>
            <person name="Alfaro M."/>
            <person name="Sun H."/>
            <person name="Tritt A."/>
            <person name="Yoshinaga Y."/>
            <person name="Zwiers L.-H."/>
            <person name="Turgeon B."/>
            <person name="Goodwin S."/>
            <person name="Spatafora J."/>
            <person name="Crous P."/>
            <person name="Grigoriev I."/>
        </authorList>
    </citation>
    <scope>NUCLEOTIDE SEQUENCE</scope>
    <source>
        <strain evidence="4">CBS 133067</strain>
    </source>
</reference>
<evidence type="ECO:0000313" key="5">
    <source>
        <dbReference type="Proteomes" id="UP000799772"/>
    </source>
</evidence>
<name>A0A9P4I5R1_9PEZI</name>
<organism evidence="4 5">
    <name type="scientific">Rhizodiscina lignyota</name>
    <dbReference type="NCBI Taxonomy" id="1504668"/>
    <lineage>
        <taxon>Eukaryota</taxon>
        <taxon>Fungi</taxon>
        <taxon>Dikarya</taxon>
        <taxon>Ascomycota</taxon>
        <taxon>Pezizomycotina</taxon>
        <taxon>Dothideomycetes</taxon>
        <taxon>Pleosporomycetidae</taxon>
        <taxon>Aulographales</taxon>
        <taxon>Rhizodiscinaceae</taxon>
        <taxon>Rhizodiscina</taxon>
    </lineage>
</organism>
<dbReference type="NCBIfam" id="NF041278">
    <property type="entry name" value="CmcJ_NvfI_EfuI"/>
    <property type="match status" value="1"/>
</dbReference>
<gene>
    <name evidence="4" type="ORF">NA57DRAFT_81167</name>
</gene>
<evidence type="ECO:0000256" key="1">
    <source>
        <dbReference type="ARBA" id="ARBA00023002"/>
    </source>
</evidence>
<dbReference type="OrthoDB" id="412788at2759"/>
<comment type="caution">
    <text evidence="4">The sequence shown here is derived from an EMBL/GenBank/DDBJ whole genome shotgun (WGS) entry which is preliminary data.</text>
</comment>
<proteinExistence type="inferred from homology"/>
<dbReference type="InterPro" id="IPR044053">
    <property type="entry name" value="AsaB-like"/>
</dbReference>
<dbReference type="GO" id="GO:0016491">
    <property type="term" value="F:oxidoreductase activity"/>
    <property type="evidence" value="ECO:0007669"/>
    <property type="project" value="UniProtKB-KW"/>
</dbReference>
<evidence type="ECO:0000256" key="3">
    <source>
        <dbReference type="SAM" id="MobiDB-lite"/>
    </source>
</evidence>
<comment type="similarity">
    <text evidence="2">Belongs to the asaB hydroxylase/desaturase family.</text>
</comment>
<evidence type="ECO:0008006" key="6">
    <source>
        <dbReference type="Google" id="ProtNLM"/>
    </source>
</evidence>
<keyword evidence="5" id="KW-1185">Reference proteome</keyword>
<dbReference type="AlphaFoldDB" id="A0A9P4I5R1"/>
<feature type="region of interest" description="Disordered" evidence="3">
    <location>
        <begin position="365"/>
        <end position="437"/>
    </location>
</feature>
<accession>A0A9P4I5R1</accession>
<sequence>METTVSTLTAPGVQMHIPPRDLPRDVAIEKSKMSGALLNTTNRDGGFPKTTDNADQAAQSIQKENKPLSTRLFYLADLPLYRHTKPVQVVPGFAEDNKGVHNVELEAGPKETINDVRGREHEFTLEENGFRYLYSPTQVKDFASKDALETDYLRECERLLRREVEGVDEVVFFDARLRKSQTKGSRGSDGLSTNPFARQVHVDELETSIVTRIRSQTELKADFLLRGRVRVINIWRPVSHPVWDCALALTDTVGSSLTIRDVIECDRVRRDTGKFWDTMGVVQHRQGYKWYYMSEQTPDEPVMFMGYDSACTKRIARQEDVDGNPGFCFHTAFDIPEPYPEGWQPRESIEVRALVFTYPYIERATPLRNQPSPGQEKEKRPFRTRSFSYEPEQNDLNFVGGRGAKRNSRQGSRRDSMRLEPDTGTPKEQDEDMKSLMEELAALKAALNQEKSAREQLEAQVKALKRKDA</sequence>
<dbReference type="EMBL" id="ML978137">
    <property type="protein sequence ID" value="KAF2093667.1"/>
    <property type="molecule type" value="Genomic_DNA"/>
</dbReference>
<dbReference type="Proteomes" id="UP000799772">
    <property type="component" value="Unassembled WGS sequence"/>
</dbReference>
<protein>
    <recommendedName>
        <fullName evidence="6">Methyltransferase</fullName>
    </recommendedName>
</protein>